<comment type="caution">
    <text evidence="5">The sequence shown here is derived from an EMBL/GenBank/DDBJ whole genome shotgun (WGS) entry which is preliminary data.</text>
</comment>
<dbReference type="SMART" id="SM00342">
    <property type="entry name" value="HTH_ARAC"/>
    <property type="match status" value="1"/>
</dbReference>
<dbReference type="EMBL" id="QUNI01000004">
    <property type="protein sequence ID" value="REG99502.1"/>
    <property type="molecule type" value="Genomic_DNA"/>
</dbReference>
<evidence type="ECO:0000313" key="5">
    <source>
        <dbReference type="EMBL" id="REG99502.1"/>
    </source>
</evidence>
<dbReference type="Pfam" id="PF22200">
    <property type="entry name" value="ExsA_N"/>
    <property type="match status" value="1"/>
</dbReference>
<dbReference type="PANTHER" id="PTHR43280">
    <property type="entry name" value="ARAC-FAMILY TRANSCRIPTIONAL REGULATOR"/>
    <property type="match status" value="1"/>
</dbReference>
<evidence type="ECO:0000313" key="6">
    <source>
        <dbReference type="Proteomes" id="UP000257136"/>
    </source>
</evidence>
<dbReference type="Proteomes" id="UP000257136">
    <property type="component" value="Unassembled WGS sequence"/>
</dbReference>
<keyword evidence="1" id="KW-0805">Transcription regulation</keyword>
<evidence type="ECO:0000256" key="1">
    <source>
        <dbReference type="ARBA" id="ARBA00023015"/>
    </source>
</evidence>
<dbReference type="AlphaFoldDB" id="A0A3E0EMM1"/>
<accession>A0A3E0EMM1</accession>
<dbReference type="InterPro" id="IPR009057">
    <property type="entry name" value="Homeodomain-like_sf"/>
</dbReference>
<evidence type="ECO:0000259" key="4">
    <source>
        <dbReference type="PROSITE" id="PS01124"/>
    </source>
</evidence>
<dbReference type="Gene3D" id="1.10.10.60">
    <property type="entry name" value="Homeodomain-like"/>
    <property type="match status" value="1"/>
</dbReference>
<feature type="domain" description="HTH araC/xylS-type" evidence="4">
    <location>
        <begin position="182"/>
        <end position="280"/>
    </location>
</feature>
<sequence>MNLISFYLYIMAVRQINNYAEIVFTCSGSTHHNTEMIAEEHCVVRVLSGELKVIQSNKTYVFGLGDTLLFPRNQLSTLIKSEKDGLPYRAIIVKLTQDVLRAFYEQKKLQTTLVSKTDSIIPLPQNPLLDSFFASMLPYFDLNYKLPQELSQLKIQEAITVLRSLTKDIDTVLSDFSEPHKINLVEFMERNYMFNMPIEKFGYLTGRSLTTFKRDFKKVYNTTPQKWITQKRLELARYQITKKNRKPIDVYYEVGFENLSHFSYAFKKQFGKNPTEFLNKTSNTAN</sequence>
<dbReference type="InterPro" id="IPR018060">
    <property type="entry name" value="HTH_AraC"/>
</dbReference>
<keyword evidence="2 5" id="KW-0238">DNA-binding</keyword>
<dbReference type="PROSITE" id="PS01124">
    <property type="entry name" value="HTH_ARAC_FAMILY_2"/>
    <property type="match status" value="1"/>
</dbReference>
<dbReference type="GO" id="GO:0043565">
    <property type="term" value="F:sequence-specific DNA binding"/>
    <property type="evidence" value="ECO:0007669"/>
    <property type="project" value="InterPro"/>
</dbReference>
<evidence type="ECO:0000256" key="2">
    <source>
        <dbReference type="ARBA" id="ARBA00023125"/>
    </source>
</evidence>
<reference evidence="5 6" key="1">
    <citation type="submission" date="2018-08" db="EMBL/GenBank/DDBJ databases">
        <title>Genomic Encyclopedia of Archaeal and Bacterial Type Strains, Phase II (KMG-II): from individual species to whole genera.</title>
        <authorList>
            <person name="Goeker M."/>
        </authorList>
    </citation>
    <scope>NUCLEOTIDE SEQUENCE [LARGE SCALE GENOMIC DNA]</scope>
    <source>
        <strain evidence="5 6">DSM 100880</strain>
    </source>
</reference>
<proteinExistence type="predicted"/>
<dbReference type="GO" id="GO:0003700">
    <property type="term" value="F:DNA-binding transcription factor activity"/>
    <property type="evidence" value="ECO:0007669"/>
    <property type="project" value="InterPro"/>
</dbReference>
<organism evidence="5 6">
    <name type="scientific">Flavobacterium aquicola</name>
    <dbReference type="NCBI Taxonomy" id="1682742"/>
    <lineage>
        <taxon>Bacteria</taxon>
        <taxon>Pseudomonadati</taxon>
        <taxon>Bacteroidota</taxon>
        <taxon>Flavobacteriia</taxon>
        <taxon>Flavobacteriales</taxon>
        <taxon>Flavobacteriaceae</taxon>
        <taxon>Flavobacterium</taxon>
    </lineage>
</organism>
<gene>
    <name evidence="5" type="ORF">C8P67_104120</name>
</gene>
<keyword evidence="3" id="KW-0804">Transcription</keyword>
<dbReference type="Pfam" id="PF12833">
    <property type="entry name" value="HTH_18"/>
    <property type="match status" value="1"/>
</dbReference>
<dbReference type="SUPFAM" id="SSF46689">
    <property type="entry name" value="Homeodomain-like"/>
    <property type="match status" value="1"/>
</dbReference>
<protein>
    <submittedName>
        <fullName evidence="5">AraC-like DNA-binding protein</fullName>
    </submittedName>
</protein>
<dbReference type="InterPro" id="IPR054015">
    <property type="entry name" value="ExsA-like_N"/>
</dbReference>
<name>A0A3E0EMM1_9FLAO</name>
<keyword evidence="6" id="KW-1185">Reference proteome</keyword>
<dbReference type="PANTHER" id="PTHR43280:SF2">
    <property type="entry name" value="HTH-TYPE TRANSCRIPTIONAL REGULATOR EXSA"/>
    <property type="match status" value="1"/>
</dbReference>
<evidence type="ECO:0000256" key="3">
    <source>
        <dbReference type="ARBA" id="ARBA00023163"/>
    </source>
</evidence>